<feature type="compositionally biased region" description="Basic and acidic residues" evidence="1">
    <location>
        <begin position="12"/>
        <end position="25"/>
    </location>
</feature>
<feature type="region of interest" description="Disordered" evidence="1">
    <location>
        <begin position="399"/>
        <end position="475"/>
    </location>
</feature>
<dbReference type="AlphaFoldDB" id="A0A2I0AZI1"/>
<evidence type="ECO:0000313" key="3">
    <source>
        <dbReference type="Proteomes" id="UP000236161"/>
    </source>
</evidence>
<organism evidence="2 3">
    <name type="scientific">Apostasia shenzhenica</name>
    <dbReference type="NCBI Taxonomy" id="1088818"/>
    <lineage>
        <taxon>Eukaryota</taxon>
        <taxon>Viridiplantae</taxon>
        <taxon>Streptophyta</taxon>
        <taxon>Embryophyta</taxon>
        <taxon>Tracheophyta</taxon>
        <taxon>Spermatophyta</taxon>
        <taxon>Magnoliopsida</taxon>
        <taxon>Liliopsida</taxon>
        <taxon>Asparagales</taxon>
        <taxon>Orchidaceae</taxon>
        <taxon>Apostasioideae</taxon>
        <taxon>Apostasia</taxon>
    </lineage>
</organism>
<evidence type="ECO:0000313" key="2">
    <source>
        <dbReference type="EMBL" id="PKA60934.1"/>
    </source>
</evidence>
<feature type="region of interest" description="Disordered" evidence="1">
    <location>
        <begin position="121"/>
        <end position="143"/>
    </location>
</feature>
<feature type="compositionally biased region" description="Basic residues" evidence="1">
    <location>
        <begin position="59"/>
        <end position="69"/>
    </location>
</feature>
<gene>
    <name evidence="2" type="ORF">AXF42_Ash006569</name>
</gene>
<name>A0A2I0AZI1_9ASPA</name>
<reference evidence="2 3" key="1">
    <citation type="journal article" date="2017" name="Nature">
        <title>The Apostasia genome and the evolution of orchids.</title>
        <authorList>
            <person name="Zhang G.Q."/>
            <person name="Liu K.W."/>
            <person name="Li Z."/>
            <person name="Lohaus R."/>
            <person name="Hsiao Y.Y."/>
            <person name="Niu S.C."/>
            <person name="Wang J.Y."/>
            <person name="Lin Y.C."/>
            <person name="Xu Q."/>
            <person name="Chen L.J."/>
            <person name="Yoshida K."/>
            <person name="Fujiwara S."/>
            <person name="Wang Z.W."/>
            <person name="Zhang Y.Q."/>
            <person name="Mitsuda N."/>
            <person name="Wang M."/>
            <person name="Liu G.H."/>
            <person name="Pecoraro L."/>
            <person name="Huang H.X."/>
            <person name="Xiao X.J."/>
            <person name="Lin M."/>
            <person name="Wu X.Y."/>
            <person name="Wu W.L."/>
            <person name="Chen Y.Y."/>
            <person name="Chang S.B."/>
            <person name="Sakamoto S."/>
            <person name="Ohme-Takagi M."/>
            <person name="Yagi M."/>
            <person name="Zeng S.J."/>
            <person name="Shen C.Y."/>
            <person name="Yeh C.M."/>
            <person name="Luo Y.B."/>
            <person name="Tsai W.C."/>
            <person name="Van de Peer Y."/>
            <person name="Liu Z.J."/>
        </authorList>
    </citation>
    <scope>NUCLEOTIDE SEQUENCE [LARGE SCALE GENOMIC DNA]</scope>
    <source>
        <strain evidence="3">cv. Shenzhen</strain>
        <tissue evidence="2">Stem</tissue>
    </source>
</reference>
<feature type="compositionally biased region" description="Basic and acidic residues" evidence="1">
    <location>
        <begin position="70"/>
        <end position="94"/>
    </location>
</feature>
<dbReference type="EMBL" id="KZ451935">
    <property type="protein sequence ID" value="PKA60934.1"/>
    <property type="molecule type" value="Genomic_DNA"/>
</dbReference>
<sequence>MSRCFPFPPPGFEKKDRTEDIDFLKKEKHKEKKHKKEKRDKEKREHKEKKDKDRSKDRHKEKKDRKEKHKEKIKDNDREKGSTLEDRCALEGTEGHNEFQYIESHLRGEVNDFKFTEELGRRTQDDGAATQLLGSSSNSVHRKFGDHFASSSLESHLGGEELKDFELTKELGRRTRDDGATTRLFASSPNSIHRNYRAFNIASSSQEKDGLSGNKVLGNQISSAQRRNDGSSLPTENVIRSVQRKPGSISITTTMEKERGKTPQKVTVGLTAQQYRNHGTSKSVDDLVRRKMESSNTTAGMEKEKYGEKRIFPNAAAPILEKEKPVAKFEGSNHISATQRKNDVLGKSVENLLANCKSSVISASSFHNTRTDGMGNVPAIEERANGNEISTFSFLVSSDQKSSSALSQPREKGRYQKIEWKEKVEDKKAQEKERHKEQDHNDKNTKLNEKDRQTKEKKKDSKDHVDIKPLAPHKDIKPSIGVDVTTKKRKFLETNGFLHENVARPDKMPRMPTSSHLPENCRLLEASSNNLKPDFHLGNKINGTTKSQHLPAESKPKVTRGLTENGEVPLISPHPDSKYLGIIYTVPKMDEYPEFDDQDWLFDGRDSRQKPKIEFEAKEVRPVWSEALRIDSTDDYALPYVVPF</sequence>
<feature type="compositionally biased region" description="Pro residues" evidence="1">
    <location>
        <begin position="1"/>
        <end position="11"/>
    </location>
</feature>
<dbReference type="PANTHER" id="PTHR34660">
    <property type="entry name" value="MYB-LIKE PROTEIN X"/>
    <property type="match status" value="1"/>
</dbReference>
<feature type="region of interest" description="Disordered" evidence="1">
    <location>
        <begin position="1"/>
        <end position="94"/>
    </location>
</feature>
<feature type="region of interest" description="Disordered" evidence="1">
    <location>
        <begin position="541"/>
        <end position="570"/>
    </location>
</feature>
<accession>A0A2I0AZI1</accession>
<evidence type="ECO:0000256" key="1">
    <source>
        <dbReference type="SAM" id="MobiDB-lite"/>
    </source>
</evidence>
<proteinExistence type="predicted"/>
<feature type="compositionally biased region" description="Basic and acidic residues" evidence="1">
    <location>
        <begin position="409"/>
        <end position="475"/>
    </location>
</feature>
<dbReference type="OrthoDB" id="1913135at2759"/>
<dbReference type="Proteomes" id="UP000236161">
    <property type="component" value="Unassembled WGS sequence"/>
</dbReference>
<feature type="compositionally biased region" description="Basic residues" evidence="1">
    <location>
        <begin position="26"/>
        <end position="38"/>
    </location>
</feature>
<dbReference type="PANTHER" id="PTHR34660:SF3">
    <property type="entry name" value="RRM DOMAIN-CONTAINING PROTEIN"/>
    <property type="match status" value="1"/>
</dbReference>
<keyword evidence="3" id="KW-1185">Reference proteome</keyword>
<dbReference type="STRING" id="1088818.A0A2I0AZI1"/>
<feature type="compositionally biased region" description="Basic and acidic residues" evidence="1">
    <location>
        <begin position="39"/>
        <end position="58"/>
    </location>
</feature>
<protein>
    <submittedName>
        <fullName evidence="2">Uncharacterized protein</fullName>
    </submittedName>
</protein>